<feature type="repeat" description="WD" evidence="3">
    <location>
        <begin position="1388"/>
        <end position="1422"/>
    </location>
</feature>
<dbReference type="InterPro" id="IPR050349">
    <property type="entry name" value="WD_LIS1/nudF_dynein_reg"/>
</dbReference>
<feature type="repeat" description="WD" evidence="3">
    <location>
        <begin position="1192"/>
        <end position="1213"/>
    </location>
</feature>
<feature type="repeat" description="WD" evidence="3">
    <location>
        <begin position="1215"/>
        <end position="1256"/>
    </location>
</feature>
<dbReference type="InterPro" id="IPR035892">
    <property type="entry name" value="C2_domain_sf"/>
</dbReference>
<dbReference type="PROSITE" id="PS50294">
    <property type="entry name" value="WD_REPEATS_REGION"/>
    <property type="match status" value="5"/>
</dbReference>
<evidence type="ECO:0000256" key="2">
    <source>
        <dbReference type="ARBA" id="ARBA00022737"/>
    </source>
</evidence>
<dbReference type="InterPro" id="IPR007111">
    <property type="entry name" value="NACHT_NTPase"/>
</dbReference>
<evidence type="ECO:0000313" key="7">
    <source>
        <dbReference type="Proteomes" id="UP001221142"/>
    </source>
</evidence>
<feature type="repeat" description="WD" evidence="3">
    <location>
        <begin position="1467"/>
        <end position="1508"/>
    </location>
</feature>
<evidence type="ECO:0000259" key="4">
    <source>
        <dbReference type="PROSITE" id="PS50004"/>
    </source>
</evidence>
<sequence length="1620" mass="175604">MSSGYLFSVKTASGVQWNPGHRHGDKPNLYVKIYQDGEQIHRTQTVSRTIEPRWEGDLFTLSSTTTGAVISVKLLHDATLSMLGDPCLGTAQIRLDELLGLCPADGSGKELHLVGAEGAQKGQPTGVLYVGVERISQGQLKSMTEEAHTSITNLSVGSAEVLVKTGDLTADTSSLPGVEPLVSSLKTVLEKLDIIVKLGDQLSQIHPYASTAWKILTLVYEEGTDEKASQLVDTMVEVYSFVEDVDFLPAKIKPLENVIQLIVKQTVECAIFIREYVSHGFSGRLQRDTLSNTGQKIDGLSQALRELKASFDHSLAVQSVFFSAKTVNTVESLAQAEKLKSLNPLTMDASSRSECLAGTRQDIVSCVTEWLLTTSGNSNILWLYGPPGSGKSTISTTISEYFRDLHRLGAFLFFDRNSTAAGSSPGSIICTLAHQLAESDARIRAAVCDAIAADAACVTAPLLSRFRQLLLNPLLKVAGEDQDRGPTVIVLDALDECGDPTSRQALVSLIVNEFHNLPSAFRILITSRPDSDIASPFSQKSHIAPMSLDVTSDSTKADIVAYLRFNMQSICNNKHLDPDWPGDPAIETLAAYSGGLFIWVVTACKFIGGFDPREQLATILASGVADDLDELYTVALRSSGDWRNETFASTARAVLGAIVLSKRPLIDSALDELLGFPRGRAAQVLGYLRCVVQWNPGSSAKILHTSFADYITDPQRSGEKPWFCDAQAQSKTLALGCLRVLSSQLRFNICNIEDSHIPTWEISDYSYRVVNFISRELEYASFFWANHLWEAGGSDDEILVQLKEFIRDKFLYWLEVLCMKFKVSLAKSSLQFVDQTYIKADDPFRDFLRDAIRFLTVFNDPINRNPAHIYISALGFTPRKSLIRKQFESRFPSKLHFTGSSGDHWISLLNVLDGHFDWVSSVAFAPDGETIASGGAQDARVVIWFAGDRDRNILGGVKEIDAGGVNAVAFLPNGHGVVAGTGTPLLFAHLTAKTVAEAGPPIIEANYEIDLSGLGIELPETEPDKEPEPEVKGGFYLWDLKTGTLVTGRFGDGDIIAIAVSPDSQHIATGSYDGVVRLWCLDTYSLVHSFSGHTSWVLSVAISPDGQLLASSSSDGTLRVWDLETNSKFAGPIYGENGPIISVCFSPDSKYIAFAFQHGGGIRVWNCETAVIRTLTTDLALSIAISSDGTRIAGGGDRTVQIWDFDTGALVAGPFEGHTALVVSVAFSPDNRRLVTGSEDHSVRVWDAEIGTTQPSGQFPGHLSGVQCVSYSPDGQYIASTSLDKPVHVWDSTTGALIAGPISMVFGVLSLAFACEGEQIVCGSLGGKILTWNFKTGAVVKISDGYTDTTTSVAIVTFSPEADVILSGVGKALSIWDSNTGALLYMPNPRHTADIVCVSYSSSGRHIASGSMDSTVRVWNIKAPDGVTCNVLNHPDFVRSVVFSPDEGKRLATACDDDTGTLVGGPFFVHRDWVLSLAYSPDAKQLACGLDDGTIKLLDSESGAVLAGPFEGHVAQVSSVAFAPTGTQVVSGSWDSTIRVWNLHTESVPDGWELDPRFQDGWMLDSASSLIMWIPPWIRKTLLMPRNSLLMSSEGKTTLDLVHFVHGKDWQKCFDTSNLD</sequence>
<evidence type="ECO:0008006" key="8">
    <source>
        <dbReference type="Google" id="ProtNLM"/>
    </source>
</evidence>
<dbReference type="EMBL" id="JARKIF010000006">
    <property type="protein sequence ID" value="KAJ7636261.1"/>
    <property type="molecule type" value="Genomic_DNA"/>
</dbReference>
<feature type="domain" description="NACHT" evidence="5">
    <location>
        <begin position="379"/>
        <end position="531"/>
    </location>
</feature>
<feature type="repeat" description="WD" evidence="3">
    <location>
        <begin position="1259"/>
        <end position="1300"/>
    </location>
</feature>
<dbReference type="SUPFAM" id="SSF52540">
    <property type="entry name" value="P-loop containing nucleoside triphosphate hydrolases"/>
    <property type="match status" value="1"/>
</dbReference>
<dbReference type="PROSITE" id="PS00678">
    <property type="entry name" value="WD_REPEATS_1"/>
    <property type="match status" value="3"/>
</dbReference>
<dbReference type="InterPro" id="IPR056884">
    <property type="entry name" value="NPHP3-like_N"/>
</dbReference>
<keyword evidence="1 3" id="KW-0853">WD repeat</keyword>
<evidence type="ECO:0000256" key="3">
    <source>
        <dbReference type="PROSITE-ProRule" id="PRU00221"/>
    </source>
</evidence>
<feature type="repeat" description="WD" evidence="3">
    <location>
        <begin position="912"/>
        <end position="944"/>
    </location>
</feature>
<organism evidence="6 7">
    <name type="scientific">Roridomyces roridus</name>
    <dbReference type="NCBI Taxonomy" id="1738132"/>
    <lineage>
        <taxon>Eukaryota</taxon>
        <taxon>Fungi</taxon>
        <taxon>Dikarya</taxon>
        <taxon>Basidiomycota</taxon>
        <taxon>Agaricomycotina</taxon>
        <taxon>Agaricomycetes</taxon>
        <taxon>Agaricomycetidae</taxon>
        <taxon>Agaricales</taxon>
        <taxon>Marasmiineae</taxon>
        <taxon>Mycenaceae</taxon>
        <taxon>Roridomyces</taxon>
    </lineage>
</organism>
<dbReference type="InterPro" id="IPR011048">
    <property type="entry name" value="Haem_d1_sf"/>
</dbReference>
<accession>A0AAD7C115</accession>
<dbReference type="SUPFAM" id="SSF50969">
    <property type="entry name" value="YVTN repeat-like/Quinoprotein amine dehydrogenase"/>
    <property type="match status" value="1"/>
</dbReference>
<dbReference type="SUPFAM" id="SSF51004">
    <property type="entry name" value="C-terminal (heme d1) domain of cytochrome cd1-nitrite reductase"/>
    <property type="match status" value="1"/>
</dbReference>
<name>A0AAD7C115_9AGAR</name>
<dbReference type="SMART" id="SM00320">
    <property type="entry name" value="WD40"/>
    <property type="match status" value="13"/>
</dbReference>
<dbReference type="InterPro" id="IPR036322">
    <property type="entry name" value="WD40_repeat_dom_sf"/>
</dbReference>
<feature type="repeat" description="WD" evidence="3">
    <location>
        <begin position="1090"/>
        <end position="1131"/>
    </location>
</feature>
<dbReference type="SUPFAM" id="SSF49562">
    <property type="entry name" value="C2 domain (Calcium/lipid-binding domain, CaLB)"/>
    <property type="match status" value="1"/>
</dbReference>
<protein>
    <recommendedName>
        <fullName evidence="8">WD40 repeat-like protein</fullName>
    </recommendedName>
</protein>
<dbReference type="InterPro" id="IPR020472">
    <property type="entry name" value="WD40_PAC1"/>
</dbReference>
<dbReference type="Gene3D" id="3.40.50.300">
    <property type="entry name" value="P-loop containing nucleotide triphosphate hydrolases"/>
    <property type="match status" value="1"/>
</dbReference>
<dbReference type="InterPro" id="IPR019775">
    <property type="entry name" value="WD40_repeat_CS"/>
</dbReference>
<dbReference type="PROSITE" id="PS50004">
    <property type="entry name" value="C2"/>
    <property type="match status" value="1"/>
</dbReference>
<comment type="caution">
    <text evidence="6">The sequence shown here is derived from an EMBL/GenBank/DDBJ whole genome shotgun (WGS) entry which is preliminary data.</text>
</comment>
<dbReference type="Pfam" id="PF24883">
    <property type="entry name" value="NPHP3_N"/>
    <property type="match status" value="1"/>
</dbReference>
<dbReference type="InterPro" id="IPR000008">
    <property type="entry name" value="C2_dom"/>
</dbReference>
<dbReference type="PRINTS" id="PR00320">
    <property type="entry name" value="GPROTEINBRPT"/>
</dbReference>
<evidence type="ECO:0000259" key="5">
    <source>
        <dbReference type="PROSITE" id="PS50837"/>
    </source>
</evidence>
<evidence type="ECO:0000256" key="1">
    <source>
        <dbReference type="ARBA" id="ARBA00022574"/>
    </source>
</evidence>
<evidence type="ECO:0000313" key="6">
    <source>
        <dbReference type="EMBL" id="KAJ7636261.1"/>
    </source>
</evidence>
<gene>
    <name evidence="6" type="ORF">FB45DRAFT_1055732</name>
</gene>
<reference evidence="6" key="1">
    <citation type="submission" date="2023-03" db="EMBL/GenBank/DDBJ databases">
        <title>Massive genome expansion in bonnet fungi (Mycena s.s.) driven by repeated elements and novel gene families across ecological guilds.</title>
        <authorList>
            <consortium name="Lawrence Berkeley National Laboratory"/>
            <person name="Harder C.B."/>
            <person name="Miyauchi S."/>
            <person name="Viragh M."/>
            <person name="Kuo A."/>
            <person name="Thoen E."/>
            <person name="Andreopoulos B."/>
            <person name="Lu D."/>
            <person name="Skrede I."/>
            <person name="Drula E."/>
            <person name="Henrissat B."/>
            <person name="Morin E."/>
            <person name="Kohler A."/>
            <person name="Barry K."/>
            <person name="LaButti K."/>
            <person name="Morin E."/>
            <person name="Salamov A."/>
            <person name="Lipzen A."/>
            <person name="Mereny Z."/>
            <person name="Hegedus B."/>
            <person name="Baldrian P."/>
            <person name="Stursova M."/>
            <person name="Weitz H."/>
            <person name="Taylor A."/>
            <person name="Grigoriev I.V."/>
            <person name="Nagy L.G."/>
            <person name="Martin F."/>
            <person name="Kauserud H."/>
        </authorList>
    </citation>
    <scope>NUCLEOTIDE SEQUENCE</scope>
    <source>
        <strain evidence="6">9284</strain>
    </source>
</reference>
<dbReference type="Pfam" id="PF00168">
    <property type="entry name" value="C2"/>
    <property type="match status" value="1"/>
</dbReference>
<dbReference type="PROSITE" id="PS50082">
    <property type="entry name" value="WD_REPEATS_2"/>
    <property type="match status" value="9"/>
</dbReference>
<dbReference type="PROSITE" id="PS50837">
    <property type="entry name" value="NACHT"/>
    <property type="match status" value="1"/>
</dbReference>
<dbReference type="Proteomes" id="UP001221142">
    <property type="component" value="Unassembled WGS sequence"/>
</dbReference>
<feature type="domain" description="C2" evidence="4">
    <location>
        <begin position="1"/>
        <end position="108"/>
    </location>
</feature>
<keyword evidence="2" id="KW-0677">Repeat</keyword>
<proteinExistence type="predicted"/>
<dbReference type="InterPro" id="IPR027417">
    <property type="entry name" value="P-loop_NTPase"/>
</dbReference>
<dbReference type="InterPro" id="IPR015943">
    <property type="entry name" value="WD40/YVTN_repeat-like_dom_sf"/>
</dbReference>
<dbReference type="Gene3D" id="2.130.10.10">
    <property type="entry name" value="YVTN repeat-like/Quinoprotein amine dehydrogenase"/>
    <property type="match status" value="4"/>
</dbReference>
<dbReference type="InterPro" id="IPR011044">
    <property type="entry name" value="Quino_amine_DH_bsu"/>
</dbReference>
<keyword evidence="7" id="KW-1185">Reference proteome</keyword>
<dbReference type="SUPFAM" id="SSF50978">
    <property type="entry name" value="WD40 repeat-like"/>
    <property type="match status" value="1"/>
</dbReference>
<dbReference type="CDD" id="cd00200">
    <property type="entry name" value="WD40"/>
    <property type="match status" value="2"/>
</dbReference>
<feature type="repeat" description="WD" evidence="3">
    <location>
        <begin position="1510"/>
        <end position="1545"/>
    </location>
</feature>
<feature type="repeat" description="WD" evidence="3">
    <location>
        <begin position="1055"/>
        <end position="1089"/>
    </location>
</feature>
<dbReference type="InterPro" id="IPR001680">
    <property type="entry name" value="WD40_rpt"/>
</dbReference>
<dbReference type="Pfam" id="PF00400">
    <property type="entry name" value="WD40"/>
    <property type="match status" value="10"/>
</dbReference>
<dbReference type="PANTHER" id="PTHR44129">
    <property type="entry name" value="WD REPEAT-CONTAINING PROTEIN POP1"/>
    <property type="match status" value="1"/>
</dbReference>
<dbReference type="Gene3D" id="2.60.40.150">
    <property type="entry name" value="C2 domain"/>
    <property type="match status" value="1"/>
</dbReference>